<organism evidence="1 2">
    <name type="scientific">Pleurodeles waltl</name>
    <name type="common">Iberian ribbed newt</name>
    <dbReference type="NCBI Taxonomy" id="8319"/>
    <lineage>
        <taxon>Eukaryota</taxon>
        <taxon>Metazoa</taxon>
        <taxon>Chordata</taxon>
        <taxon>Craniata</taxon>
        <taxon>Vertebrata</taxon>
        <taxon>Euteleostomi</taxon>
        <taxon>Amphibia</taxon>
        <taxon>Batrachia</taxon>
        <taxon>Caudata</taxon>
        <taxon>Salamandroidea</taxon>
        <taxon>Salamandridae</taxon>
        <taxon>Pleurodelinae</taxon>
        <taxon>Pleurodeles</taxon>
    </lineage>
</organism>
<name>A0AAV7MBH1_PLEWA</name>
<evidence type="ECO:0000313" key="1">
    <source>
        <dbReference type="EMBL" id="KAJ1100661.1"/>
    </source>
</evidence>
<gene>
    <name evidence="1" type="ORF">NDU88_005742</name>
</gene>
<protein>
    <submittedName>
        <fullName evidence="1">Uncharacterized protein</fullName>
    </submittedName>
</protein>
<keyword evidence="2" id="KW-1185">Reference proteome</keyword>
<accession>A0AAV7MBH1</accession>
<dbReference type="Proteomes" id="UP001066276">
    <property type="component" value="Chromosome 10"/>
</dbReference>
<proteinExistence type="predicted"/>
<sequence length="120" mass="14049">MMTDNLSLERALQYQVMTRNMQGMASPTKRNRVNSYLKRRYVHLAMLQEKLWSWIVSQCVQQYFEANAGSASSRAMEWDANKVVIRGHCMAASWGIRRQLVRDFSNVEHDLRQTKPRVAN</sequence>
<evidence type="ECO:0000313" key="2">
    <source>
        <dbReference type="Proteomes" id="UP001066276"/>
    </source>
</evidence>
<comment type="caution">
    <text evidence="1">The sequence shown here is derived from an EMBL/GenBank/DDBJ whole genome shotgun (WGS) entry which is preliminary data.</text>
</comment>
<reference evidence="1" key="1">
    <citation type="journal article" date="2022" name="bioRxiv">
        <title>Sequencing and chromosome-scale assembly of the giantPleurodeles waltlgenome.</title>
        <authorList>
            <person name="Brown T."/>
            <person name="Elewa A."/>
            <person name="Iarovenko S."/>
            <person name="Subramanian E."/>
            <person name="Araus A.J."/>
            <person name="Petzold A."/>
            <person name="Susuki M."/>
            <person name="Suzuki K.-i.T."/>
            <person name="Hayashi T."/>
            <person name="Toyoda A."/>
            <person name="Oliveira C."/>
            <person name="Osipova E."/>
            <person name="Leigh N.D."/>
            <person name="Simon A."/>
            <person name="Yun M.H."/>
        </authorList>
    </citation>
    <scope>NUCLEOTIDE SEQUENCE</scope>
    <source>
        <strain evidence="1">20211129_DDA</strain>
        <tissue evidence="1">Liver</tissue>
    </source>
</reference>
<dbReference type="AlphaFoldDB" id="A0AAV7MBH1"/>
<dbReference type="EMBL" id="JANPWB010000014">
    <property type="protein sequence ID" value="KAJ1100661.1"/>
    <property type="molecule type" value="Genomic_DNA"/>
</dbReference>